<evidence type="ECO:0000313" key="2">
    <source>
        <dbReference type="EMBL" id="MFD0868126.1"/>
    </source>
</evidence>
<dbReference type="EMBL" id="JBHTIU010000008">
    <property type="protein sequence ID" value="MFD0868126.1"/>
    <property type="molecule type" value="Genomic_DNA"/>
</dbReference>
<feature type="chain" id="PRO_5046086582" evidence="1">
    <location>
        <begin position="27"/>
        <end position="186"/>
    </location>
</feature>
<proteinExistence type="predicted"/>
<keyword evidence="1" id="KW-0732">Signal</keyword>
<sequence>MKLRKYVLSSSLCLALVTGSVASVNATPSISEAKVDRLNETQNPMTVSKSSGAPIGVAEPLADSQFRIMSPVNEKEIYSFTFTGVTYSGLQSKTFSSTGKNIQINSQADADNYNYASGDYYIELWKKRWFGSDTKGKLKYPFGTQTVYVGKWSDVGDGDFFFTVWVDSDLPQKIDGAGKVYQNDGW</sequence>
<organism evidence="2 3">
    <name type="scientific">Paenibacillus residui</name>
    <dbReference type="NCBI Taxonomy" id="629724"/>
    <lineage>
        <taxon>Bacteria</taxon>
        <taxon>Bacillati</taxon>
        <taxon>Bacillota</taxon>
        <taxon>Bacilli</taxon>
        <taxon>Bacillales</taxon>
        <taxon>Paenibacillaceae</taxon>
        <taxon>Paenibacillus</taxon>
    </lineage>
</organism>
<evidence type="ECO:0000313" key="3">
    <source>
        <dbReference type="Proteomes" id="UP001597120"/>
    </source>
</evidence>
<accession>A0ABW3D4H8</accession>
<feature type="signal peptide" evidence="1">
    <location>
        <begin position="1"/>
        <end position="26"/>
    </location>
</feature>
<evidence type="ECO:0000256" key="1">
    <source>
        <dbReference type="SAM" id="SignalP"/>
    </source>
</evidence>
<dbReference type="RefSeq" id="WP_379285974.1">
    <property type="nucleotide sequence ID" value="NZ_JBHTIU010000008.1"/>
</dbReference>
<comment type="caution">
    <text evidence="2">The sequence shown here is derived from an EMBL/GenBank/DDBJ whole genome shotgun (WGS) entry which is preliminary data.</text>
</comment>
<protein>
    <submittedName>
        <fullName evidence="2">Uncharacterized protein</fullName>
    </submittedName>
</protein>
<keyword evidence="3" id="KW-1185">Reference proteome</keyword>
<name>A0ABW3D4H8_9BACL</name>
<reference evidence="3" key="1">
    <citation type="journal article" date="2019" name="Int. J. Syst. Evol. Microbiol.">
        <title>The Global Catalogue of Microorganisms (GCM) 10K type strain sequencing project: providing services to taxonomists for standard genome sequencing and annotation.</title>
        <authorList>
            <consortium name="The Broad Institute Genomics Platform"/>
            <consortium name="The Broad Institute Genome Sequencing Center for Infectious Disease"/>
            <person name="Wu L."/>
            <person name="Ma J."/>
        </authorList>
    </citation>
    <scope>NUCLEOTIDE SEQUENCE [LARGE SCALE GENOMIC DNA]</scope>
    <source>
        <strain evidence="3">CCUG 57263</strain>
    </source>
</reference>
<gene>
    <name evidence="2" type="ORF">ACFQ03_03110</name>
</gene>
<dbReference type="Proteomes" id="UP001597120">
    <property type="component" value="Unassembled WGS sequence"/>
</dbReference>